<evidence type="ECO:0000256" key="4">
    <source>
        <dbReference type="ARBA" id="ARBA00007372"/>
    </source>
</evidence>
<feature type="disulfide bond" evidence="12">
    <location>
        <begin position="43"/>
        <end position="56"/>
    </location>
</feature>
<keyword evidence="5" id="KW-0813">Transport</keyword>
<accession>A0AAD9PDE0</accession>
<reference evidence="13" key="1">
    <citation type="journal article" date="2023" name="Mol. Biol. Evol.">
        <title>Third-Generation Sequencing Reveals the Adaptive Role of the Epigenome in Three Deep-Sea Polychaetes.</title>
        <authorList>
            <person name="Perez M."/>
            <person name="Aroh O."/>
            <person name="Sun Y."/>
            <person name="Lan Y."/>
            <person name="Juniper S.K."/>
            <person name="Young C.R."/>
            <person name="Angers B."/>
            <person name="Qian P.Y."/>
        </authorList>
    </citation>
    <scope>NUCLEOTIDE SEQUENCE</scope>
    <source>
        <strain evidence="13">R07B-5</strain>
    </source>
</reference>
<keyword evidence="11 12" id="KW-1015">Disulfide bond</keyword>
<evidence type="ECO:0000313" key="14">
    <source>
        <dbReference type="Proteomes" id="UP001209878"/>
    </source>
</evidence>
<keyword evidence="8" id="KW-0249">Electron transport</keyword>
<keyword evidence="6" id="KW-0679">Respiratory chain</keyword>
<evidence type="ECO:0000256" key="6">
    <source>
        <dbReference type="ARBA" id="ARBA00022660"/>
    </source>
</evidence>
<keyword evidence="14" id="KW-1185">Reference proteome</keyword>
<keyword evidence="10" id="KW-0472">Membrane</keyword>
<comment type="caution">
    <text evidence="13">The sequence shown here is derived from an EMBL/GenBank/DDBJ whole genome shotgun (WGS) entry which is preliminary data.</text>
</comment>
<sequence length="105" mass="12396">MAREPGNLRELPMFNTPFTRFTEHWFTFQKGPCADFEIDYVRCASAVGMHRAEKECRNYLDDFLECAWGIKAVKRYEIMQKERRKQSLAPVKKPEPDSVHVPIIF</sequence>
<dbReference type="AlphaFoldDB" id="A0AAD9PDE0"/>
<evidence type="ECO:0000256" key="8">
    <source>
        <dbReference type="ARBA" id="ARBA00022982"/>
    </source>
</evidence>
<dbReference type="Proteomes" id="UP001209878">
    <property type="component" value="Unassembled WGS sequence"/>
</dbReference>
<name>A0AAD9PDE0_RIDPI</name>
<dbReference type="EMBL" id="JAODUO010000023">
    <property type="protein sequence ID" value="KAK2192779.1"/>
    <property type="molecule type" value="Genomic_DNA"/>
</dbReference>
<dbReference type="GO" id="GO:0005743">
    <property type="term" value="C:mitochondrial inner membrane"/>
    <property type="evidence" value="ECO:0007669"/>
    <property type="project" value="UniProtKB-SubCell"/>
</dbReference>
<keyword evidence="7" id="KW-0999">Mitochondrion inner membrane</keyword>
<evidence type="ECO:0008006" key="15">
    <source>
        <dbReference type="Google" id="ProtNLM"/>
    </source>
</evidence>
<evidence type="ECO:0000256" key="1">
    <source>
        <dbReference type="ARBA" id="ARBA00003195"/>
    </source>
</evidence>
<organism evidence="13 14">
    <name type="scientific">Ridgeia piscesae</name>
    <name type="common">Tubeworm</name>
    <dbReference type="NCBI Taxonomy" id="27915"/>
    <lineage>
        <taxon>Eukaryota</taxon>
        <taxon>Metazoa</taxon>
        <taxon>Spiralia</taxon>
        <taxon>Lophotrochozoa</taxon>
        <taxon>Annelida</taxon>
        <taxon>Polychaeta</taxon>
        <taxon>Sedentaria</taxon>
        <taxon>Canalipalpata</taxon>
        <taxon>Sabellida</taxon>
        <taxon>Siboglinidae</taxon>
        <taxon>Ridgeia</taxon>
    </lineage>
</organism>
<proteinExistence type="inferred from homology"/>
<keyword evidence="9" id="KW-0496">Mitochondrion</keyword>
<comment type="function">
    <text evidence="1">Accessory subunit of the mitochondrial membrane respiratory chain NADH dehydrogenase (Complex I), that is believed not to be involved in catalysis. Complex I functions in the transfer of electrons from NADH to the respiratory chain. The immediate electron acceptor for the enzyme is believed to be ubiquinone.</text>
</comment>
<feature type="disulfide bond" evidence="12">
    <location>
        <begin position="33"/>
        <end position="66"/>
    </location>
</feature>
<evidence type="ECO:0000256" key="7">
    <source>
        <dbReference type="ARBA" id="ARBA00022792"/>
    </source>
</evidence>
<evidence type="ECO:0000256" key="12">
    <source>
        <dbReference type="PIRSR" id="PIRSR619342-50"/>
    </source>
</evidence>
<dbReference type="InterPro" id="IPR019342">
    <property type="entry name" value="NADH_UbQ_OxRdtase_FeS-su5"/>
</dbReference>
<comment type="similarity">
    <text evidence="4">Belongs to the complex I NDUFS5 subunit family.</text>
</comment>
<evidence type="ECO:0000256" key="5">
    <source>
        <dbReference type="ARBA" id="ARBA00022448"/>
    </source>
</evidence>
<evidence type="ECO:0000256" key="9">
    <source>
        <dbReference type="ARBA" id="ARBA00023128"/>
    </source>
</evidence>
<dbReference type="PANTHER" id="PTHR21268">
    <property type="entry name" value="NADH DEHYDROGENASE [UBIQUINONE] IRON-SULFUR PROTEIN 5"/>
    <property type="match status" value="1"/>
</dbReference>
<evidence type="ECO:0000313" key="13">
    <source>
        <dbReference type="EMBL" id="KAK2192779.1"/>
    </source>
</evidence>
<evidence type="ECO:0000256" key="11">
    <source>
        <dbReference type="ARBA" id="ARBA00023157"/>
    </source>
</evidence>
<protein>
    <recommendedName>
        <fullName evidence="15">NADH dehydrogenase [ubiquinone] iron-sulfur protein 5</fullName>
    </recommendedName>
</protein>
<comment type="subcellular location">
    <subcellularLocation>
        <location evidence="3">Mitochondrion inner membrane</location>
        <topology evidence="3">Peripheral membrane protein</topology>
    </subcellularLocation>
    <subcellularLocation>
        <location evidence="2">Mitochondrion intermembrane space</location>
    </subcellularLocation>
</comment>
<dbReference type="PANTHER" id="PTHR21268:SF2">
    <property type="entry name" value="NADH DEHYDROGENASE [UBIQUINONE] IRON-SULFUR PROTEIN 5"/>
    <property type="match status" value="1"/>
</dbReference>
<evidence type="ECO:0000256" key="10">
    <source>
        <dbReference type="ARBA" id="ARBA00023136"/>
    </source>
</evidence>
<dbReference type="GO" id="GO:0005758">
    <property type="term" value="C:mitochondrial intermembrane space"/>
    <property type="evidence" value="ECO:0007669"/>
    <property type="project" value="UniProtKB-SubCell"/>
</dbReference>
<gene>
    <name evidence="13" type="ORF">NP493_23g06009</name>
</gene>
<evidence type="ECO:0000256" key="2">
    <source>
        <dbReference type="ARBA" id="ARBA00004569"/>
    </source>
</evidence>
<evidence type="ECO:0000256" key="3">
    <source>
        <dbReference type="ARBA" id="ARBA00004637"/>
    </source>
</evidence>
<dbReference type="Pfam" id="PF10200">
    <property type="entry name" value="Ndufs5"/>
    <property type="match status" value="1"/>
</dbReference>